<evidence type="ECO:0000313" key="2">
    <source>
        <dbReference type="EMBL" id="KAL0258507.1"/>
    </source>
</evidence>
<reference evidence="2 3" key="1">
    <citation type="submission" date="2024-02" db="EMBL/GenBank/DDBJ databases">
        <title>De novo assembly and annotation of 12 fungi associated with fruit tree decline syndrome in Ontario, Canada.</title>
        <authorList>
            <person name="Sulman M."/>
            <person name="Ellouze W."/>
            <person name="Ilyukhin E."/>
        </authorList>
    </citation>
    <scope>NUCLEOTIDE SEQUENCE [LARGE SCALE GENOMIC DNA]</scope>
    <source>
        <strain evidence="2 3">FDS-637</strain>
    </source>
</reference>
<evidence type="ECO:0000256" key="1">
    <source>
        <dbReference type="SAM" id="MobiDB-lite"/>
    </source>
</evidence>
<feature type="compositionally biased region" description="Polar residues" evidence="1">
    <location>
        <begin position="151"/>
        <end position="160"/>
    </location>
</feature>
<comment type="caution">
    <text evidence="2">The sequence shown here is derived from an EMBL/GenBank/DDBJ whole genome shotgun (WGS) entry which is preliminary data.</text>
</comment>
<proteinExistence type="predicted"/>
<feature type="compositionally biased region" description="Low complexity" evidence="1">
    <location>
        <begin position="468"/>
        <end position="481"/>
    </location>
</feature>
<feature type="region of interest" description="Disordered" evidence="1">
    <location>
        <begin position="120"/>
        <end position="181"/>
    </location>
</feature>
<dbReference type="GeneID" id="92010088"/>
<feature type="compositionally biased region" description="Polar residues" evidence="1">
    <location>
        <begin position="120"/>
        <end position="142"/>
    </location>
</feature>
<protein>
    <submittedName>
        <fullName evidence="2">Uncharacterized protein</fullName>
    </submittedName>
</protein>
<gene>
    <name evidence="2" type="ORF">SLS55_006003</name>
</gene>
<keyword evidence="3" id="KW-1185">Reference proteome</keyword>
<feature type="region of interest" description="Disordered" evidence="1">
    <location>
        <begin position="450"/>
        <end position="497"/>
    </location>
</feature>
<sequence length="537" mass="55151">MLPFFIKLTEVLATLIPPRKTQSPAPFDSGEGPSMDQTTNLNPTGYPDANYEVEKDYDSDETVEDVNANNAPIAPPPVTSTVNNHPTAGGLSSNPDMPHFGIFPVRNELVVGATQSMTSMPPPTAFTTSKEAVAGSTQTSTRMPPLGTFTVRDNSVASGNQKRKRNSTPIPGTSSFSAKPGRFAALYTTQPGTASMHPSADFGTGDGDIAGVAQMAQAIPTPSLRPSNAYHPGPGGMQSVPPSANFSTRGPVAGVAQMTQAITTPSLSTSHVYHPAPGGMQNAFKMPPTPIVYPDHDPMISGLEDTDFDAINMAEDSLFATSTPDLDTMISEMDETDFAACNMVEDNLFASSTPFNVDGTGGEQLPPNAYQAESNMVEGNLLTPNTPVNVGGGTDPAASNMVGGNHLASNSPAPAASSIASTPVNVGGSTSPAASNMVEGNHFASNTPVNVGSGTGPAPNNMGEGNLSAPSGPAAAASSSANTPVNVGGGGGAQPPANTIADPAENIVTFADFTITGTLNPNSPNTTLYWKWEVLRD</sequence>
<dbReference type="RefSeq" id="XP_066631536.1">
    <property type="nucleotide sequence ID" value="XM_066777441.1"/>
</dbReference>
<evidence type="ECO:0000313" key="3">
    <source>
        <dbReference type="Proteomes" id="UP001430584"/>
    </source>
</evidence>
<organism evidence="2 3">
    <name type="scientific">Diplodia seriata</name>
    <dbReference type="NCBI Taxonomy" id="420778"/>
    <lineage>
        <taxon>Eukaryota</taxon>
        <taxon>Fungi</taxon>
        <taxon>Dikarya</taxon>
        <taxon>Ascomycota</taxon>
        <taxon>Pezizomycotina</taxon>
        <taxon>Dothideomycetes</taxon>
        <taxon>Dothideomycetes incertae sedis</taxon>
        <taxon>Botryosphaeriales</taxon>
        <taxon>Botryosphaeriaceae</taxon>
        <taxon>Diplodia</taxon>
    </lineage>
</organism>
<feature type="compositionally biased region" description="Polar residues" evidence="1">
    <location>
        <begin position="167"/>
        <end position="177"/>
    </location>
</feature>
<accession>A0ABR3CCY5</accession>
<dbReference type="Proteomes" id="UP001430584">
    <property type="component" value="Unassembled WGS sequence"/>
</dbReference>
<name>A0ABR3CCY5_9PEZI</name>
<dbReference type="EMBL" id="JAJVCZ030000006">
    <property type="protein sequence ID" value="KAL0258507.1"/>
    <property type="molecule type" value="Genomic_DNA"/>
</dbReference>